<dbReference type="EC" id="3.2.1.35" evidence="4"/>
<keyword evidence="4" id="KW-0326">Glycosidase</keyword>
<dbReference type="PANTHER" id="PTHR11769:SF35">
    <property type="entry name" value="HYALURONIDASE"/>
    <property type="match status" value="1"/>
</dbReference>
<dbReference type="InterPro" id="IPR001329">
    <property type="entry name" value="Venom_Hyaluronidase"/>
</dbReference>
<evidence type="ECO:0000313" key="8">
    <source>
        <dbReference type="Proteomes" id="UP000837857"/>
    </source>
</evidence>
<organism evidence="7 8">
    <name type="scientific">Iphiclides podalirius</name>
    <name type="common">scarce swallowtail</name>
    <dbReference type="NCBI Taxonomy" id="110791"/>
    <lineage>
        <taxon>Eukaryota</taxon>
        <taxon>Metazoa</taxon>
        <taxon>Ecdysozoa</taxon>
        <taxon>Arthropoda</taxon>
        <taxon>Hexapoda</taxon>
        <taxon>Insecta</taxon>
        <taxon>Pterygota</taxon>
        <taxon>Neoptera</taxon>
        <taxon>Endopterygota</taxon>
        <taxon>Lepidoptera</taxon>
        <taxon>Glossata</taxon>
        <taxon>Ditrysia</taxon>
        <taxon>Papilionoidea</taxon>
        <taxon>Papilionidae</taxon>
        <taxon>Papilioninae</taxon>
        <taxon>Iphiclides</taxon>
    </lineage>
</organism>
<dbReference type="PANTHER" id="PTHR11769">
    <property type="entry name" value="HYALURONIDASE"/>
    <property type="match status" value="1"/>
</dbReference>
<evidence type="ECO:0000256" key="6">
    <source>
        <dbReference type="SAM" id="SignalP"/>
    </source>
</evidence>
<gene>
    <name evidence="7" type="ORF">IPOD504_LOCUS10363</name>
</gene>
<feature type="compositionally biased region" description="Polar residues" evidence="5">
    <location>
        <begin position="753"/>
        <end position="763"/>
    </location>
</feature>
<keyword evidence="6" id="KW-0732">Signal</keyword>
<dbReference type="Gene3D" id="3.20.20.70">
    <property type="entry name" value="Aldolase class I"/>
    <property type="match status" value="1"/>
</dbReference>
<feature type="signal peptide" evidence="6">
    <location>
        <begin position="1"/>
        <end position="16"/>
    </location>
</feature>
<keyword evidence="4" id="KW-0378">Hydrolase</keyword>
<dbReference type="SUPFAM" id="SSF51445">
    <property type="entry name" value="(Trans)glycosidases"/>
    <property type="match status" value="1"/>
</dbReference>
<keyword evidence="3" id="KW-0325">Glycoprotein</keyword>
<evidence type="ECO:0000256" key="1">
    <source>
        <dbReference type="ARBA" id="ARBA00008871"/>
    </source>
</evidence>
<proteinExistence type="inferred from homology"/>
<feature type="compositionally biased region" description="Polar residues" evidence="5">
    <location>
        <begin position="426"/>
        <end position="438"/>
    </location>
</feature>
<dbReference type="InterPro" id="IPR018155">
    <property type="entry name" value="Hyaluronidase"/>
</dbReference>
<accession>A0ABN8IIA2</accession>
<dbReference type="InterPro" id="IPR013785">
    <property type="entry name" value="Aldolase_TIM"/>
</dbReference>
<feature type="region of interest" description="Disordered" evidence="5">
    <location>
        <begin position="389"/>
        <end position="461"/>
    </location>
</feature>
<feature type="region of interest" description="Disordered" evidence="5">
    <location>
        <begin position="747"/>
        <end position="766"/>
    </location>
</feature>
<evidence type="ECO:0000313" key="7">
    <source>
        <dbReference type="EMBL" id="CAH2057920.1"/>
    </source>
</evidence>
<dbReference type="Proteomes" id="UP000837857">
    <property type="component" value="Chromosome 25"/>
</dbReference>
<evidence type="ECO:0000256" key="3">
    <source>
        <dbReference type="ARBA" id="ARBA00023180"/>
    </source>
</evidence>
<protein>
    <recommendedName>
        <fullName evidence="4">Hyaluronidase</fullName>
        <ecNumber evidence="4">3.2.1.35</ecNumber>
    </recommendedName>
</protein>
<evidence type="ECO:0000256" key="4">
    <source>
        <dbReference type="RuleBase" id="RU610713"/>
    </source>
</evidence>
<comment type="catalytic activity">
    <reaction evidence="4">
        <text>Random hydrolysis of (1-&gt;4)-linkages between N-acetyl-beta-D-glucosamine and D-glucuronate residues in hyaluronate.</text>
        <dbReference type="EC" id="3.2.1.35"/>
    </reaction>
</comment>
<dbReference type="Pfam" id="PF01630">
    <property type="entry name" value="Glyco_hydro_56"/>
    <property type="match status" value="1"/>
</dbReference>
<sequence>MLIFVLVILAGNAVRCDDASNNYYVIEMPEDAPPTRAQPQQKTFSVYWNVPTMQCRSKRIPFSGLYERYGIIQNAEDRFRGEKISILYDPGLFPALLKNESSGKLRFRNGGVPQEGNINEHLEAFRLTMEQSIPDVDFAGVGIIDFESWRPVFRQNFGVLTPYKDVSYDIERKLHWWWPKTWIQDEARKRYEEAARVFMETTISLAKQMRPKALWGYYGFPYCFNMAANNPLEKCSANVMKENNQIQWLWSESSALYPSVYSSSSLSAKQLAALVRGRVAEAARVGSSGPVLPYFWFRYRDGGFLSEIDLQTVLKTLYKSNASGFIIWGSSNDVNTVDKCNKLLSYVENTLGPAIAKYVKSSPRFDDGTTAASFGTGIASTESSSERYNYTGDVSLDSTSTTSQTTPDNLENEEETSSSRAEDVETSYQFVPYNNHTVRTVEEVSKRSTPRGDEHTSSSNGNAVIDMLMNALAYTKTPVDETSNGVVSTEKYFHHFYTTAPAFNLTSTSKEIANTMSTSSPILNGTGETKEGLTLYDIVLNGNEQTTKETSPLSTQSDSIDVLESSTAVNNLSGTNENTKSDLLKETTYRQFDFSTVAGSTTDVQGRDGATEDIDDFIAPSEVQSTTDSLTEDYTDTEVVEMSTEFINFDLTNKTDATTDYYNTDSNTNAETEFMGIINDTDVTSTAYIEGSNTGTEFVGDNTQTLDSSLYTSEPSTDASQDYSANVSNTWVTNDDDFSLSLIVDEDGKTEESSQQTDQSDTAESIDATTDALVSELLDITDFSAFEMQDTSQKEEKETEGTTEDAPSSLPISPDKVVVYIL</sequence>
<comment type="similarity">
    <text evidence="1 4">Belongs to the glycosyl hydrolase 56 family.</text>
</comment>
<keyword evidence="8" id="KW-1185">Reference proteome</keyword>
<feature type="non-terminal residue" evidence="7">
    <location>
        <position position="822"/>
    </location>
</feature>
<feature type="compositionally biased region" description="Basic and acidic residues" evidence="5">
    <location>
        <begin position="439"/>
        <end position="456"/>
    </location>
</feature>
<feature type="chain" id="PRO_5047122980" description="Hyaluronidase" evidence="6">
    <location>
        <begin position="17"/>
        <end position="822"/>
    </location>
</feature>
<dbReference type="PRINTS" id="PR00846">
    <property type="entry name" value="GLHYDRLASE56"/>
</dbReference>
<dbReference type="EMBL" id="OW152837">
    <property type="protein sequence ID" value="CAH2057920.1"/>
    <property type="molecule type" value="Genomic_DNA"/>
</dbReference>
<reference evidence="7" key="1">
    <citation type="submission" date="2022-03" db="EMBL/GenBank/DDBJ databases">
        <authorList>
            <person name="Martin H S."/>
        </authorList>
    </citation>
    <scope>NUCLEOTIDE SEQUENCE</scope>
</reference>
<feature type="region of interest" description="Disordered" evidence="5">
    <location>
        <begin position="784"/>
        <end position="814"/>
    </location>
</feature>
<name>A0ABN8IIA2_9NEOP</name>
<evidence type="ECO:0000256" key="5">
    <source>
        <dbReference type="SAM" id="MobiDB-lite"/>
    </source>
</evidence>
<keyword evidence="2" id="KW-1015">Disulfide bond</keyword>
<dbReference type="PRINTS" id="PR00847">
    <property type="entry name" value="HYALURONDASE"/>
</dbReference>
<evidence type="ECO:0000256" key="2">
    <source>
        <dbReference type="ARBA" id="ARBA00023157"/>
    </source>
</evidence>
<dbReference type="InterPro" id="IPR017853">
    <property type="entry name" value="GH"/>
</dbReference>